<dbReference type="GO" id="GO:0005975">
    <property type="term" value="P:carbohydrate metabolic process"/>
    <property type="evidence" value="ECO:0007669"/>
    <property type="project" value="InterPro"/>
</dbReference>
<dbReference type="PANTHER" id="PTHR11927:SF9">
    <property type="entry name" value="L-FUCOSYLTRANSFERASE"/>
    <property type="match status" value="1"/>
</dbReference>
<keyword evidence="2 3" id="KW-0808">Transferase</keyword>
<dbReference type="KEGG" id="rhy:RD110_07085"/>
<dbReference type="Gene3D" id="3.40.50.11350">
    <property type="match status" value="1"/>
</dbReference>
<dbReference type="RefSeq" id="WP_076198005.1">
    <property type="nucleotide sequence ID" value="NZ_CP019236.1"/>
</dbReference>
<gene>
    <name evidence="3" type="ORF">RD110_07085</name>
</gene>
<dbReference type="Proteomes" id="UP000186609">
    <property type="component" value="Chromosome"/>
</dbReference>
<organism evidence="3 4">
    <name type="scientific">Rhodoferax koreensis</name>
    <dbReference type="NCBI Taxonomy" id="1842727"/>
    <lineage>
        <taxon>Bacteria</taxon>
        <taxon>Pseudomonadati</taxon>
        <taxon>Pseudomonadota</taxon>
        <taxon>Betaproteobacteria</taxon>
        <taxon>Burkholderiales</taxon>
        <taxon>Comamonadaceae</taxon>
        <taxon>Rhodoferax</taxon>
    </lineage>
</organism>
<accession>A0A1P8JTB5</accession>
<sequence>MIVAKMTGGLGNQMFQYAAARALAWHKSQPLYLDLAGYETQTHHQGFELFRLFHCKALVAAESEIRKTFGWRMQTALRDISTHPRLGILRTPKIVNEPSVGFWPGFFEVPDDVYLSGYWQSEKYFSDVAGSIRSEFLFKTDLTDRNLEWSERIAKSNSVSLHVRRGDYVFNQRAQKLHGVMPLSYYEAAIAEISRLVQRPVFFVFSDDSHWCSQHIKAAAPCHFLGHNTGAESFNDMRLMSLCKHNIIANSSFSWWGAWLNANEGRQVIAPRRWYAGADDSPDLLPASWLRV</sequence>
<proteinExistence type="predicted"/>
<name>A0A1P8JTB5_9BURK</name>
<keyword evidence="1 3" id="KW-0328">Glycosyltransferase</keyword>
<dbReference type="CDD" id="cd11301">
    <property type="entry name" value="Fut1_Fut2_like"/>
    <property type="match status" value="1"/>
</dbReference>
<evidence type="ECO:0000256" key="1">
    <source>
        <dbReference type="ARBA" id="ARBA00022676"/>
    </source>
</evidence>
<dbReference type="STRING" id="1842727.RD110_07085"/>
<dbReference type="OrthoDB" id="9794601at2"/>
<reference evidence="3 4" key="1">
    <citation type="submission" date="2017-01" db="EMBL/GenBank/DDBJ databases">
        <authorList>
            <person name="Mah S.A."/>
            <person name="Swanson W.J."/>
            <person name="Moy G.W."/>
            <person name="Vacquier V.D."/>
        </authorList>
    </citation>
    <scope>NUCLEOTIDE SEQUENCE [LARGE SCALE GENOMIC DNA]</scope>
    <source>
        <strain evidence="3 4">DCY110</strain>
    </source>
</reference>
<evidence type="ECO:0000313" key="4">
    <source>
        <dbReference type="Proteomes" id="UP000186609"/>
    </source>
</evidence>
<evidence type="ECO:0000256" key="2">
    <source>
        <dbReference type="ARBA" id="ARBA00022679"/>
    </source>
</evidence>
<evidence type="ECO:0000313" key="3">
    <source>
        <dbReference type="EMBL" id="APW36993.1"/>
    </source>
</evidence>
<dbReference type="AlphaFoldDB" id="A0A1P8JTB5"/>
<protein>
    <submittedName>
        <fullName evidence="3">Alpha-1,2-fucosyltransferase</fullName>
    </submittedName>
</protein>
<dbReference type="EMBL" id="CP019236">
    <property type="protein sequence ID" value="APW36993.1"/>
    <property type="molecule type" value="Genomic_DNA"/>
</dbReference>
<dbReference type="InterPro" id="IPR002516">
    <property type="entry name" value="Glyco_trans_11"/>
</dbReference>
<dbReference type="GO" id="GO:0008107">
    <property type="term" value="F:galactoside 2-alpha-L-fucosyltransferase activity"/>
    <property type="evidence" value="ECO:0007669"/>
    <property type="project" value="InterPro"/>
</dbReference>
<dbReference type="PANTHER" id="PTHR11927">
    <property type="entry name" value="GALACTOSIDE 2-L-FUCOSYLTRANSFERASE"/>
    <property type="match status" value="1"/>
</dbReference>
<dbReference type="Pfam" id="PF01531">
    <property type="entry name" value="Glyco_transf_11"/>
    <property type="match status" value="1"/>
</dbReference>
<dbReference type="GO" id="GO:0016020">
    <property type="term" value="C:membrane"/>
    <property type="evidence" value="ECO:0007669"/>
    <property type="project" value="InterPro"/>
</dbReference>
<keyword evidence="4" id="KW-1185">Reference proteome</keyword>